<keyword evidence="1" id="KW-0808">Transferase</keyword>
<dbReference type="GO" id="GO:0016301">
    <property type="term" value="F:kinase activity"/>
    <property type="evidence" value="ECO:0007669"/>
    <property type="project" value="UniProtKB-KW"/>
</dbReference>
<accession>A0A8J6TJD8</accession>
<reference evidence="1 2" key="1">
    <citation type="submission" date="2020-08" db="EMBL/GenBank/DDBJ databases">
        <title>Bridging the membrane lipid divide: bacteria of the FCB group superphylum have the potential to synthesize archaeal ether lipids.</title>
        <authorList>
            <person name="Villanueva L."/>
            <person name="Von Meijenfeldt F.A.B."/>
            <person name="Westbye A.B."/>
            <person name="Yadav S."/>
            <person name="Hopmans E.C."/>
            <person name="Dutilh B.E."/>
            <person name="Sinninghe Damste J.S."/>
        </authorList>
    </citation>
    <scope>NUCLEOTIDE SEQUENCE [LARGE SCALE GENOMIC DNA]</scope>
    <source>
        <strain evidence="1">NIOZ-UU36</strain>
    </source>
</reference>
<evidence type="ECO:0000313" key="2">
    <source>
        <dbReference type="Proteomes" id="UP000614469"/>
    </source>
</evidence>
<dbReference type="AlphaFoldDB" id="A0A8J6TJD8"/>
<dbReference type="SUPFAM" id="SSF52540">
    <property type="entry name" value="P-loop containing nucleoside triphosphate hydrolases"/>
    <property type="match status" value="1"/>
</dbReference>
<dbReference type="InterPro" id="IPR052922">
    <property type="entry name" value="Cytidylate_Kinase-2"/>
</dbReference>
<name>A0A8J6TJD8_9CHLR</name>
<gene>
    <name evidence="1" type="ORF">H8E29_14310</name>
</gene>
<dbReference type="PANTHER" id="PTHR37816:SF1">
    <property type="entry name" value="TOXIN"/>
    <property type="match status" value="1"/>
</dbReference>
<sequence length="180" mass="21606">MKTFPHTRIIVVGTTSSGKSTLAENLAIKLGLDFVELDALYWQPNWVGTPDDEFDTKVDDATHGDHWVVAGNYSRTRPITWPRAEVIIWLDYSLPVIFWQLTRRTLRRTFTREVLWGTNVERLWPHLKFWSDVSLFKWLFKTYWRRKREYPALMAQPEHQHLKLIRFTSPRETQDWLEYL</sequence>
<protein>
    <submittedName>
        <fullName evidence="1">Adenylate kinase</fullName>
    </submittedName>
</protein>
<evidence type="ECO:0000313" key="1">
    <source>
        <dbReference type="EMBL" id="MBC8336435.1"/>
    </source>
</evidence>
<dbReference type="EMBL" id="JACNJN010000161">
    <property type="protein sequence ID" value="MBC8336435.1"/>
    <property type="molecule type" value="Genomic_DNA"/>
</dbReference>
<dbReference type="Gene3D" id="3.40.50.300">
    <property type="entry name" value="P-loop containing nucleotide triphosphate hydrolases"/>
    <property type="match status" value="1"/>
</dbReference>
<dbReference type="InterPro" id="IPR027417">
    <property type="entry name" value="P-loop_NTPase"/>
</dbReference>
<dbReference type="Proteomes" id="UP000614469">
    <property type="component" value="Unassembled WGS sequence"/>
</dbReference>
<keyword evidence="1" id="KW-0418">Kinase</keyword>
<comment type="caution">
    <text evidence="1">The sequence shown here is derived from an EMBL/GenBank/DDBJ whole genome shotgun (WGS) entry which is preliminary data.</text>
</comment>
<dbReference type="PANTHER" id="PTHR37816">
    <property type="entry name" value="YALI0E33011P"/>
    <property type="match status" value="1"/>
</dbReference>
<organism evidence="1 2">
    <name type="scientific">Candidatus Desulfolinea nitratireducens</name>
    <dbReference type="NCBI Taxonomy" id="2841698"/>
    <lineage>
        <taxon>Bacteria</taxon>
        <taxon>Bacillati</taxon>
        <taxon>Chloroflexota</taxon>
        <taxon>Anaerolineae</taxon>
        <taxon>Anaerolineales</taxon>
        <taxon>Anaerolineales incertae sedis</taxon>
        <taxon>Candidatus Desulfolinea</taxon>
    </lineage>
</organism>
<proteinExistence type="predicted"/>